<dbReference type="InterPro" id="IPR011010">
    <property type="entry name" value="DNA_brk_join_enz"/>
</dbReference>
<keyword evidence="4" id="KW-1185">Reference proteome</keyword>
<dbReference type="InterPro" id="IPR002104">
    <property type="entry name" value="Integrase_catalytic"/>
</dbReference>
<dbReference type="GO" id="GO:0006310">
    <property type="term" value="P:DNA recombination"/>
    <property type="evidence" value="ECO:0007669"/>
    <property type="project" value="UniProtKB-KW"/>
</dbReference>
<organism evidence="3 4">
    <name type="scientific">Roseovarius bejariae</name>
    <dbReference type="NCBI Taxonomy" id="2576383"/>
    <lineage>
        <taxon>Bacteria</taxon>
        <taxon>Pseudomonadati</taxon>
        <taxon>Pseudomonadota</taxon>
        <taxon>Alphaproteobacteria</taxon>
        <taxon>Rhodobacterales</taxon>
        <taxon>Roseobacteraceae</taxon>
        <taxon>Roseovarius</taxon>
    </lineage>
</organism>
<feature type="domain" description="Tyr recombinase" evidence="2">
    <location>
        <begin position="255"/>
        <end position="420"/>
    </location>
</feature>
<dbReference type="Pfam" id="PF00589">
    <property type="entry name" value="Phage_integrase"/>
    <property type="match status" value="1"/>
</dbReference>
<evidence type="ECO:0000259" key="2">
    <source>
        <dbReference type="PROSITE" id="PS51898"/>
    </source>
</evidence>
<sequence>MKTKNHHMIKRGDRWHFKIRIPADVHQFYEARASKFVEGSLKTSDVTAARKLRDAKLKSYQDLWSEMRIRQTRGQQSNTSAPSTYISDDAYLLEEREESPEETSQHISFLWDKIDRLAHRKASSEGIEDLNDAREDVINSPAGAEIWREVQILQGSLTPLEPYCWEWFETKRGKAHKTKTEYRRAISILLSNFPYKEVINQRNARRFLHDLLTDNAKATVQKYTTAYRGIWRYHGWPSDTELWSVREMDSAVHAIRVKSITDEDYLMIMEALRGTRRRRLWLAIKIAAYSGASRSGVCGVRLEGANTDTPTLYLPETKKDWRTRRIPCHPEILDDVAEWSRSPLADTTLTNEFTEVKRELGFGRDKVYHSFRHSVANKLENARVSSREIKRLLGHRIGSITFDTYSAEGLEYDVLSEVIGKITWPDVKW</sequence>
<dbReference type="OrthoDB" id="7222937at2"/>
<dbReference type="GO" id="GO:0003677">
    <property type="term" value="F:DNA binding"/>
    <property type="evidence" value="ECO:0007669"/>
    <property type="project" value="InterPro"/>
</dbReference>
<dbReference type="EMBL" id="SZWE01000001">
    <property type="protein sequence ID" value="MRU15811.1"/>
    <property type="molecule type" value="Genomic_DNA"/>
</dbReference>
<dbReference type="RefSeq" id="WP_154151388.1">
    <property type="nucleotide sequence ID" value="NZ_SZWE01000001.1"/>
</dbReference>
<dbReference type="InterPro" id="IPR013762">
    <property type="entry name" value="Integrase-like_cat_sf"/>
</dbReference>
<proteinExistence type="predicted"/>
<comment type="caution">
    <text evidence="3">The sequence shown here is derived from an EMBL/GenBank/DDBJ whole genome shotgun (WGS) entry which is preliminary data.</text>
</comment>
<dbReference type="GO" id="GO:0015074">
    <property type="term" value="P:DNA integration"/>
    <property type="evidence" value="ECO:0007669"/>
    <property type="project" value="InterPro"/>
</dbReference>
<protein>
    <recommendedName>
        <fullName evidence="2">Tyr recombinase domain-containing protein</fullName>
    </recommendedName>
</protein>
<dbReference type="SUPFAM" id="SSF56349">
    <property type="entry name" value="DNA breaking-rejoining enzymes"/>
    <property type="match status" value="1"/>
</dbReference>
<evidence type="ECO:0000313" key="3">
    <source>
        <dbReference type="EMBL" id="MRU15811.1"/>
    </source>
</evidence>
<dbReference type="Gene3D" id="1.10.443.10">
    <property type="entry name" value="Intergrase catalytic core"/>
    <property type="match status" value="1"/>
</dbReference>
<keyword evidence="1" id="KW-0233">DNA recombination</keyword>
<dbReference type="AlphaFoldDB" id="A0A844CKF8"/>
<dbReference type="InterPro" id="IPR046668">
    <property type="entry name" value="DUF6538"/>
</dbReference>
<reference evidence="3 4" key="1">
    <citation type="submission" date="2019-05" db="EMBL/GenBank/DDBJ databases">
        <title>Roseovarius bejariae sp. nov., a moderately halophylic bacterium isolated from a saline soil in Rambla Salada (Murcia).</title>
        <authorList>
            <person name="Castro D.J."/>
            <person name="Gomez-Altuve A."/>
            <person name="Reina J.C."/>
            <person name="Rodriguez M."/>
            <person name="Sampedro I."/>
            <person name="Llamas I."/>
            <person name="Martinez-Checa F."/>
        </authorList>
    </citation>
    <scope>NUCLEOTIDE SEQUENCE [LARGE SCALE GENOMIC DNA]</scope>
    <source>
        <strain evidence="3 4">A21</strain>
    </source>
</reference>
<gene>
    <name evidence="3" type="ORF">FDP25_10270</name>
</gene>
<dbReference type="Proteomes" id="UP000564704">
    <property type="component" value="Unassembled WGS sequence"/>
</dbReference>
<evidence type="ECO:0000313" key="4">
    <source>
        <dbReference type="Proteomes" id="UP000564704"/>
    </source>
</evidence>
<dbReference type="PROSITE" id="PS51898">
    <property type="entry name" value="TYR_RECOMBINASE"/>
    <property type="match status" value="1"/>
</dbReference>
<accession>A0A844CKF8</accession>
<name>A0A844CKF8_9RHOB</name>
<dbReference type="Pfam" id="PF20172">
    <property type="entry name" value="DUF6538"/>
    <property type="match status" value="1"/>
</dbReference>
<evidence type="ECO:0000256" key="1">
    <source>
        <dbReference type="ARBA" id="ARBA00023172"/>
    </source>
</evidence>